<evidence type="ECO:0000313" key="12">
    <source>
        <dbReference type="EMBL" id="QPD03562.1"/>
    </source>
</evidence>
<dbReference type="PANTHER" id="PTHR37425:SF1">
    <property type="entry name" value="OUTER MEMBRANE PROTEIN"/>
    <property type="match status" value="1"/>
</dbReference>
<evidence type="ECO:0000256" key="1">
    <source>
        <dbReference type="ARBA" id="ARBA00001947"/>
    </source>
</evidence>
<sequence>MGPISSVHSFSQHAISVSCSILSDQIYLLNRIQRVTPNATRATNFGLTEVQIFVTSDRLGSPTVVKFPRSCWRVSVDSADRAKWAWTRRTFLQASFVGTLLLSGRLVGPQPVQARELPEGRITLVNVRTDERLEVTYRDEAGRYDLEALDDVNYLMRCHYSGEVGAIDVRVLEHVNLVQKKLGSKKDIHFISGFRSPEYNAILVRKGGHAARNSLHMQGQAIDLLIPGVHPKKLRQTALELRFGGVGFYQRSRFIHLDSGPFRFW</sequence>
<dbReference type="AlphaFoldDB" id="A0A7S8FD15"/>
<dbReference type="GO" id="GO:0071555">
    <property type="term" value="P:cell wall organization"/>
    <property type="evidence" value="ECO:0007669"/>
    <property type="project" value="UniProtKB-KW"/>
</dbReference>
<evidence type="ECO:0000256" key="8">
    <source>
        <dbReference type="ARBA" id="ARBA00023049"/>
    </source>
</evidence>
<comment type="similarity">
    <text evidence="10">Belongs to the peptidase M15 family.</text>
</comment>
<evidence type="ECO:0000256" key="2">
    <source>
        <dbReference type="ARBA" id="ARBA00004776"/>
    </source>
</evidence>
<dbReference type="Gene3D" id="3.30.1380.10">
    <property type="match status" value="1"/>
</dbReference>
<accession>A0A7S8FD15</accession>
<comment type="pathway">
    <text evidence="2">Cell wall biogenesis; cell wall polysaccharide biosynthesis.</text>
</comment>
<evidence type="ECO:0000313" key="13">
    <source>
        <dbReference type="Proteomes" id="UP000593737"/>
    </source>
</evidence>
<protein>
    <recommendedName>
        <fullName evidence="11">Murein endopeptidase K</fullName>
    </recommendedName>
</protein>
<gene>
    <name evidence="12" type="ORF">Nkreftii_001336</name>
</gene>
<proteinExistence type="inferred from homology"/>
<dbReference type="PANTHER" id="PTHR37425">
    <property type="match status" value="1"/>
</dbReference>
<evidence type="ECO:0000256" key="9">
    <source>
        <dbReference type="ARBA" id="ARBA00023316"/>
    </source>
</evidence>
<dbReference type="GO" id="GO:0008237">
    <property type="term" value="F:metallopeptidase activity"/>
    <property type="evidence" value="ECO:0007669"/>
    <property type="project" value="UniProtKB-KW"/>
</dbReference>
<dbReference type="SUPFAM" id="SSF55166">
    <property type="entry name" value="Hedgehog/DD-peptidase"/>
    <property type="match status" value="1"/>
</dbReference>
<keyword evidence="5" id="KW-0732">Signal</keyword>
<keyword evidence="7" id="KW-0862">Zinc</keyword>
<evidence type="ECO:0000256" key="4">
    <source>
        <dbReference type="ARBA" id="ARBA00022723"/>
    </source>
</evidence>
<name>A0A7S8FD15_9BACT</name>
<keyword evidence="8" id="KW-0482">Metalloprotease</keyword>
<dbReference type="KEGG" id="nkf:Nkreftii_001336"/>
<dbReference type="EMBL" id="CP047423">
    <property type="protein sequence ID" value="QPD03562.1"/>
    <property type="molecule type" value="Genomic_DNA"/>
</dbReference>
<dbReference type="InterPro" id="IPR009045">
    <property type="entry name" value="Zn_M74/Hedgehog-like"/>
</dbReference>
<evidence type="ECO:0000256" key="3">
    <source>
        <dbReference type="ARBA" id="ARBA00022670"/>
    </source>
</evidence>
<dbReference type="GO" id="GO:0006508">
    <property type="term" value="P:proteolysis"/>
    <property type="evidence" value="ECO:0007669"/>
    <property type="project" value="UniProtKB-KW"/>
</dbReference>
<dbReference type="Pfam" id="PF05951">
    <property type="entry name" value="Peptidase_M15_2"/>
    <property type="match status" value="1"/>
</dbReference>
<keyword evidence="3" id="KW-0645">Protease</keyword>
<evidence type="ECO:0000256" key="7">
    <source>
        <dbReference type="ARBA" id="ARBA00022833"/>
    </source>
</evidence>
<dbReference type="GO" id="GO:0046872">
    <property type="term" value="F:metal ion binding"/>
    <property type="evidence" value="ECO:0007669"/>
    <property type="project" value="UniProtKB-KW"/>
</dbReference>
<comment type="cofactor">
    <cofactor evidence="1">
        <name>Zn(2+)</name>
        <dbReference type="ChEBI" id="CHEBI:29105"/>
    </cofactor>
</comment>
<dbReference type="InterPro" id="IPR010275">
    <property type="entry name" value="MepK"/>
</dbReference>
<keyword evidence="6" id="KW-0378">Hydrolase</keyword>
<dbReference type="Proteomes" id="UP000593737">
    <property type="component" value="Chromosome"/>
</dbReference>
<evidence type="ECO:0000256" key="5">
    <source>
        <dbReference type="ARBA" id="ARBA00022729"/>
    </source>
</evidence>
<evidence type="ECO:0000256" key="10">
    <source>
        <dbReference type="ARBA" id="ARBA00093448"/>
    </source>
</evidence>
<evidence type="ECO:0000256" key="6">
    <source>
        <dbReference type="ARBA" id="ARBA00022801"/>
    </source>
</evidence>
<reference evidence="12 13" key="1">
    <citation type="journal article" date="2020" name="ISME J.">
        <title>Enrichment and physiological characterization of a novel comammox Nitrospira indicates ammonium inhibition of complete nitrification.</title>
        <authorList>
            <person name="Sakoula D."/>
            <person name="Koch H."/>
            <person name="Frank J."/>
            <person name="Jetten M.S.M."/>
            <person name="van Kessel M.A.H.J."/>
            <person name="Lucker S."/>
        </authorList>
    </citation>
    <scope>NUCLEOTIDE SEQUENCE [LARGE SCALE GENOMIC DNA]</scope>
    <source>
        <strain evidence="12">Comreactor17</strain>
    </source>
</reference>
<evidence type="ECO:0000256" key="11">
    <source>
        <dbReference type="ARBA" id="ARBA00093666"/>
    </source>
</evidence>
<keyword evidence="4" id="KW-0479">Metal-binding</keyword>
<keyword evidence="9" id="KW-0961">Cell wall biogenesis/degradation</keyword>
<organism evidence="12 13">
    <name type="scientific">Candidatus Nitrospira kreftii</name>
    <dbReference type="NCBI Taxonomy" id="2652173"/>
    <lineage>
        <taxon>Bacteria</taxon>
        <taxon>Pseudomonadati</taxon>
        <taxon>Nitrospirota</taxon>
        <taxon>Nitrospiria</taxon>
        <taxon>Nitrospirales</taxon>
        <taxon>Nitrospiraceae</taxon>
        <taxon>Nitrospira</taxon>
    </lineage>
</organism>